<keyword evidence="3" id="KW-0808">Transferase</keyword>
<evidence type="ECO:0000256" key="3">
    <source>
        <dbReference type="ARBA" id="ARBA00022679"/>
    </source>
</evidence>
<comment type="cofactor">
    <cofactor evidence="1">
        <name>pyridoxal 5'-phosphate</name>
        <dbReference type="ChEBI" id="CHEBI:597326"/>
    </cofactor>
</comment>
<protein>
    <submittedName>
        <fullName evidence="5">Aminotransferase class I/II-fold pyridoxal phosphate-dependent enzyme</fullName>
    </submittedName>
</protein>
<keyword evidence="6" id="KW-1185">Reference proteome</keyword>
<dbReference type="EMBL" id="JBHRYJ010000001">
    <property type="protein sequence ID" value="MFC3674635.1"/>
    <property type="molecule type" value="Genomic_DNA"/>
</dbReference>
<dbReference type="SUPFAM" id="SSF53383">
    <property type="entry name" value="PLP-dependent transferases"/>
    <property type="match status" value="1"/>
</dbReference>
<evidence type="ECO:0000256" key="1">
    <source>
        <dbReference type="ARBA" id="ARBA00001933"/>
    </source>
</evidence>
<dbReference type="InterPro" id="IPR050881">
    <property type="entry name" value="LL-DAP_aminotransferase"/>
</dbReference>
<dbReference type="RefSeq" id="WP_379721943.1">
    <property type="nucleotide sequence ID" value="NZ_JBHRYJ010000001.1"/>
</dbReference>
<dbReference type="InterPro" id="IPR015424">
    <property type="entry name" value="PyrdxlP-dep_Trfase"/>
</dbReference>
<gene>
    <name evidence="5" type="ORF">ACFOOQ_03710</name>
</gene>
<organism evidence="5 6">
    <name type="scientific">Ferrovibrio xuzhouensis</name>
    <dbReference type="NCBI Taxonomy" id="1576914"/>
    <lineage>
        <taxon>Bacteria</taxon>
        <taxon>Pseudomonadati</taxon>
        <taxon>Pseudomonadota</taxon>
        <taxon>Alphaproteobacteria</taxon>
        <taxon>Rhodospirillales</taxon>
        <taxon>Rhodospirillaceae</taxon>
        <taxon>Ferrovibrio</taxon>
    </lineage>
</organism>
<dbReference type="PANTHER" id="PTHR42832">
    <property type="entry name" value="AMINO ACID AMINOTRANSFERASE"/>
    <property type="match status" value="1"/>
</dbReference>
<accession>A0ABV7VBU0</accession>
<sequence length="406" mass="44224">MLNPRLDLLSDYPFARLRALLDHEPTPAGLDVVNLSIGEPQHAMPAFVGEHLSRDLGSLSRYPTPNGSPDYRIACAAWLTRRYNLPEGLIEPDRQIVALSGTREGLYMIAQVVVPEKKGPKGERPLVLMPNPFYQTYVGAAVTAGADPYFVAATPDNGFLPDFAGLPRDVLARTALVYLCSPANPQGTVASIDYMAKLIELAREHDFVIAFDECYAEIYGDVPPTGGMEAAMHLSGGRITPDCLKNVIVFHSLSKRSSVPGLRSGFCSGDPAITQAFIKLRNYGCAGVPMPVIAASAALWREESHVEQNRALYREKFDIAQSIIGNRFGFFRPAGGFYLWLDVGDPEAAALKLWREAGLRTLPGNYLTRPENGGEKAGKSFLRLALVADVPTTRAALQRFSNTLGS</sequence>
<reference evidence="6" key="1">
    <citation type="journal article" date="2019" name="Int. J. Syst. Evol. Microbiol.">
        <title>The Global Catalogue of Microorganisms (GCM) 10K type strain sequencing project: providing services to taxonomists for standard genome sequencing and annotation.</title>
        <authorList>
            <consortium name="The Broad Institute Genomics Platform"/>
            <consortium name="The Broad Institute Genome Sequencing Center for Infectious Disease"/>
            <person name="Wu L."/>
            <person name="Ma J."/>
        </authorList>
    </citation>
    <scope>NUCLEOTIDE SEQUENCE [LARGE SCALE GENOMIC DNA]</scope>
    <source>
        <strain evidence="6">KCTC 42182</strain>
    </source>
</reference>
<dbReference type="InterPro" id="IPR015422">
    <property type="entry name" value="PyrdxlP-dep_Trfase_small"/>
</dbReference>
<dbReference type="Pfam" id="PF00155">
    <property type="entry name" value="Aminotran_1_2"/>
    <property type="match status" value="1"/>
</dbReference>
<evidence type="ECO:0000313" key="6">
    <source>
        <dbReference type="Proteomes" id="UP001595711"/>
    </source>
</evidence>
<comment type="caution">
    <text evidence="5">The sequence shown here is derived from an EMBL/GenBank/DDBJ whole genome shotgun (WGS) entry which is preliminary data.</text>
</comment>
<dbReference type="Proteomes" id="UP001595711">
    <property type="component" value="Unassembled WGS sequence"/>
</dbReference>
<dbReference type="CDD" id="cd00609">
    <property type="entry name" value="AAT_like"/>
    <property type="match status" value="1"/>
</dbReference>
<dbReference type="InterPro" id="IPR015421">
    <property type="entry name" value="PyrdxlP-dep_Trfase_major"/>
</dbReference>
<dbReference type="GO" id="GO:0008483">
    <property type="term" value="F:transaminase activity"/>
    <property type="evidence" value="ECO:0007669"/>
    <property type="project" value="UniProtKB-KW"/>
</dbReference>
<proteinExistence type="predicted"/>
<evidence type="ECO:0000259" key="4">
    <source>
        <dbReference type="Pfam" id="PF00155"/>
    </source>
</evidence>
<evidence type="ECO:0000313" key="5">
    <source>
        <dbReference type="EMBL" id="MFC3674635.1"/>
    </source>
</evidence>
<dbReference type="PANTHER" id="PTHR42832:SF3">
    <property type="entry name" value="L-GLUTAMINE--4-(METHYLSULFANYL)-2-OXOBUTANOATE AMINOTRANSFERASE"/>
    <property type="match status" value="1"/>
</dbReference>
<dbReference type="Gene3D" id="3.40.640.10">
    <property type="entry name" value="Type I PLP-dependent aspartate aminotransferase-like (Major domain)"/>
    <property type="match status" value="1"/>
</dbReference>
<feature type="domain" description="Aminotransferase class I/classII large" evidence="4">
    <location>
        <begin position="31"/>
        <end position="391"/>
    </location>
</feature>
<dbReference type="InterPro" id="IPR004839">
    <property type="entry name" value="Aminotransferase_I/II_large"/>
</dbReference>
<name>A0ABV7VBU0_9PROT</name>
<evidence type="ECO:0000256" key="2">
    <source>
        <dbReference type="ARBA" id="ARBA00022576"/>
    </source>
</evidence>
<dbReference type="Gene3D" id="3.90.1150.10">
    <property type="entry name" value="Aspartate Aminotransferase, domain 1"/>
    <property type="match status" value="1"/>
</dbReference>
<keyword evidence="2 5" id="KW-0032">Aminotransferase</keyword>